<dbReference type="InterPro" id="IPR036259">
    <property type="entry name" value="MFS_trans_sf"/>
</dbReference>
<dbReference type="KEGG" id="mros:EHO51_17310"/>
<evidence type="ECO:0000313" key="13">
    <source>
        <dbReference type="Proteomes" id="UP000273982"/>
    </source>
</evidence>
<keyword evidence="6 10" id="KW-0472">Membrane</keyword>
<dbReference type="Proteomes" id="UP000273982">
    <property type="component" value="Chromosome"/>
</dbReference>
<evidence type="ECO:0000259" key="11">
    <source>
        <dbReference type="PROSITE" id="PS50850"/>
    </source>
</evidence>
<protein>
    <recommendedName>
        <fullName evidence="8">Multidrug efflux pump Tap</fullName>
    </recommendedName>
</protein>
<dbReference type="GO" id="GO:0022857">
    <property type="term" value="F:transmembrane transporter activity"/>
    <property type="evidence" value="ECO:0007669"/>
    <property type="project" value="InterPro"/>
</dbReference>
<feature type="transmembrane region" description="Helical" evidence="10">
    <location>
        <begin position="60"/>
        <end position="81"/>
    </location>
</feature>
<evidence type="ECO:0000256" key="6">
    <source>
        <dbReference type="ARBA" id="ARBA00023136"/>
    </source>
</evidence>
<dbReference type="RefSeq" id="WP_124739893.1">
    <property type="nucleotide sequence ID" value="NZ_CP034086.1"/>
</dbReference>
<evidence type="ECO:0000256" key="7">
    <source>
        <dbReference type="ARBA" id="ARBA00038075"/>
    </source>
</evidence>
<evidence type="ECO:0000256" key="3">
    <source>
        <dbReference type="ARBA" id="ARBA00022475"/>
    </source>
</evidence>
<evidence type="ECO:0000256" key="1">
    <source>
        <dbReference type="ARBA" id="ARBA00004651"/>
    </source>
</evidence>
<reference evidence="12 13" key="1">
    <citation type="submission" date="2018-11" db="EMBL/GenBank/DDBJ databases">
        <title>Genome squencing of methanotrophic bacteria isolated from alkaline groundwater in Korea.</title>
        <authorList>
            <person name="Nguyen L.N."/>
        </authorList>
    </citation>
    <scope>NUCLEOTIDE SEQUENCE [LARGE SCALE GENOMIC DNA]</scope>
    <source>
        <strain evidence="12 13">GW6</strain>
    </source>
</reference>
<evidence type="ECO:0000256" key="2">
    <source>
        <dbReference type="ARBA" id="ARBA00022448"/>
    </source>
</evidence>
<dbReference type="CDD" id="cd06173">
    <property type="entry name" value="MFS_MefA_like"/>
    <property type="match status" value="1"/>
</dbReference>
<feature type="domain" description="Major facilitator superfamily (MFS) profile" evidence="11">
    <location>
        <begin position="55"/>
        <end position="440"/>
    </location>
</feature>
<dbReference type="Pfam" id="PF07690">
    <property type="entry name" value="MFS_1"/>
    <property type="match status" value="1"/>
</dbReference>
<feature type="transmembrane region" description="Helical" evidence="10">
    <location>
        <begin position="299"/>
        <end position="320"/>
    </location>
</feature>
<dbReference type="EMBL" id="CP034086">
    <property type="protein sequence ID" value="AZG78347.1"/>
    <property type="molecule type" value="Genomic_DNA"/>
</dbReference>
<comment type="similarity">
    <text evidence="7">Belongs to the major facilitator superfamily. Drug:H(+) antiporter-3 (DHA3) (TC 2.A.1.21) family.</text>
</comment>
<dbReference type="PANTHER" id="PTHR23513">
    <property type="entry name" value="INTEGRAL MEMBRANE EFFLUX PROTEIN-RELATED"/>
    <property type="match status" value="1"/>
</dbReference>
<name>A0A3G8M974_9HYPH</name>
<feature type="region of interest" description="Disordered" evidence="9">
    <location>
        <begin position="447"/>
        <end position="471"/>
    </location>
</feature>
<dbReference type="PROSITE" id="PS50850">
    <property type="entry name" value="MFS"/>
    <property type="match status" value="1"/>
</dbReference>
<dbReference type="GO" id="GO:0005886">
    <property type="term" value="C:plasma membrane"/>
    <property type="evidence" value="ECO:0007669"/>
    <property type="project" value="UniProtKB-SubCell"/>
</dbReference>
<feature type="transmembrane region" description="Helical" evidence="10">
    <location>
        <begin position="352"/>
        <end position="374"/>
    </location>
</feature>
<dbReference type="SUPFAM" id="SSF103473">
    <property type="entry name" value="MFS general substrate transporter"/>
    <property type="match status" value="1"/>
</dbReference>
<dbReference type="AlphaFoldDB" id="A0A3G8M974"/>
<dbReference type="InterPro" id="IPR020846">
    <property type="entry name" value="MFS_dom"/>
</dbReference>
<gene>
    <name evidence="12" type="primary">entS</name>
    <name evidence="12" type="ORF">EHO51_17310</name>
</gene>
<evidence type="ECO:0000256" key="8">
    <source>
        <dbReference type="ARBA" id="ARBA00040914"/>
    </source>
</evidence>
<keyword evidence="2" id="KW-0813">Transport</keyword>
<evidence type="ECO:0000256" key="10">
    <source>
        <dbReference type="SAM" id="Phobius"/>
    </source>
</evidence>
<feature type="transmembrane region" description="Helical" evidence="10">
    <location>
        <begin position="148"/>
        <end position="175"/>
    </location>
</feature>
<feature type="transmembrane region" description="Helical" evidence="10">
    <location>
        <begin position="214"/>
        <end position="233"/>
    </location>
</feature>
<evidence type="ECO:0000256" key="9">
    <source>
        <dbReference type="SAM" id="MobiDB-lite"/>
    </source>
</evidence>
<feature type="transmembrane region" description="Helical" evidence="10">
    <location>
        <begin position="327"/>
        <end position="346"/>
    </location>
</feature>
<feature type="transmembrane region" description="Helical" evidence="10">
    <location>
        <begin position="414"/>
        <end position="436"/>
    </location>
</feature>
<dbReference type="NCBIfam" id="NF007792">
    <property type="entry name" value="PRK10489.1"/>
    <property type="match status" value="1"/>
</dbReference>
<keyword evidence="4 10" id="KW-0812">Transmembrane</keyword>
<keyword evidence="5 10" id="KW-1133">Transmembrane helix</keyword>
<evidence type="ECO:0000256" key="5">
    <source>
        <dbReference type="ARBA" id="ARBA00022989"/>
    </source>
</evidence>
<comment type="subcellular location">
    <subcellularLocation>
        <location evidence="1">Cell membrane</location>
        <topology evidence="1">Multi-pass membrane protein</topology>
    </subcellularLocation>
</comment>
<organism evidence="12 13">
    <name type="scientific">Methylocystis rosea</name>
    <dbReference type="NCBI Taxonomy" id="173366"/>
    <lineage>
        <taxon>Bacteria</taxon>
        <taxon>Pseudomonadati</taxon>
        <taxon>Pseudomonadota</taxon>
        <taxon>Alphaproteobacteria</taxon>
        <taxon>Hyphomicrobiales</taxon>
        <taxon>Methylocystaceae</taxon>
        <taxon>Methylocystis</taxon>
    </lineage>
</organism>
<dbReference type="InterPro" id="IPR011701">
    <property type="entry name" value="MFS"/>
</dbReference>
<keyword evidence="3" id="KW-1003">Cell membrane</keyword>
<dbReference type="PANTHER" id="PTHR23513:SF9">
    <property type="entry name" value="ENTEROBACTIN EXPORTER ENTS"/>
    <property type="match status" value="1"/>
</dbReference>
<feature type="region of interest" description="Disordered" evidence="9">
    <location>
        <begin position="1"/>
        <end position="32"/>
    </location>
</feature>
<feature type="transmembrane region" description="Helical" evidence="10">
    <location>
        <begin position="121"/>
        <end position="142"/>
    </location>
</feature>
<feature type="transmembrane region" description="Helical" evidence="10">
    <location>
        <begin position="254"/>
        <end position="279"/>
    </location>
</feature>
<feature type="transmembrane region" description="Helical" evidence="10">
    <location>
        <begin position="93"/>
        <end position="114"/>
    </location>
</feature>
<feature type="compositionally biased region" description="Polar residues" evidence="9">
    <location>
        <begin position="450"/>
        <end position="471"/>
    </location>
</feature>
<accession>A0A3G8M974</accession>
<feature type="transmembrane region" description="Helical" evidence="10">
    <location>
        <begin position="386"/>
        <end position="408"/>
    </location>
</feature>
<sequence length="471" mass="48142">MDTQHSPEASQEKRNEGHAVSSGSSPDPAGGVAKNIVKNKSTLLLDLSLLRDNAAFRTVVIARTLSVFSLGMLTVAVPVQIQELTGSPMQVGISMALGGGGAFAGLLAGGVLADRWDRRKLILFARSVCGIGFAALAVNGFSSSPSVLAIYALALWDGFFSALGVTALLAATPFLVGRDNLGAAGQFNMLTVRMGGILSPAIGGMVIASFGVGWNYLAAAIGALLTVAQLMRLPPMPPARREPQHPLRALGAGVGYLFVNRLVGAVVAVGALVSLGGGVRILLPALAEDVYRVGPSAVGMMYAAAPLGATAAALTGGWLGGFARSGALLLASGAAAFVALGSLGFISDPVVGFVALTGFGYLSSIASLLQFTLVQRHTPEHLLGRVNGLWAAQAVTGDAFGALALGGLTRVLPLTSAILIFSLIALFSSGAMAIGFRSLRFASSKRSEDLSSTSAETSERPQPQLSKTEKA</sequence>
<evidence type="ECO:0000313" key="12">
    <source>
        <dbReference type="EMBL" id="AZG78347.1"/>
    </source>
</evidence>
<evidence type="ECO:0000256" key="4">
    <source>
        <dbReference type="ARBA" id="ARBA00022692"/>
    </source>
</evidence>
<proteinExistence type="inferred from homology"/>
<feature type="transmembrane region" description="Helical" evidence="10">
    <location>
        <begin position="187"/>
        <end position="208"/>
    </location>
</feature>
<dbReference type="Gene3D" id="1.20.1250.20">
    <property type="entry name" value="MFS general substrate transporter like domains"/>
    <property type="match status" value="1"/>
</dbReference>